<accession>A0AAE0XQB5</accession>
<evidence type="ECO:0000313" key="3">
    <source>
        <dbReference type="Proteomes" id="UP001283361"/>
    </source>
</evidence>
<feature type="region of interest" description="Disordered" evidence="1">
    <location>
        <begin position="57"/>
        <end position="86"/>
    </location>
</feature>
<protein>
    <submittedName>
        <fullName evidence="2">Uncharacterized protein</fullName>
    </submittedName>
</protein>
<sequence>MESNLESSLRVSLYASEELRRSLNSSRLSSSTRLSPSLRDAAQDLHRSRSSGVSLWSSTISSNTWPRSPKSASISGSLRSPSRFRSSQMSVTPSCAVHTHGDRPAVCPFDGSKYRLKPLSTSTSSHFLHSSLPANPASSMRRSQERFGGRSVPGIHDNSIHDHYEDYNYRTYPLNVGDDDLDEVMAELDEVFHGSAHRLNPKTDRILEQTSGLSKHSVSNVKNTQPNSDLWYLNKSLSYNDEDDFSWTNEESFLDKTSSCHFVENSDSDNISCSYGNISISRSKFPSRFSLHSTGSQEVETSGETDNSKAMTNGRKFRMQIEAKYEKYRETSHRNKAHNYRLVLEKNKACVAKGSNCRILIEAIMAVQK</sequence>
<organism evidence="2 3">
    <name type="scientific">Elysia crispata</name>
    <name type="common">lettuce slug</name>
    <dbReference type="NCBI Taxonomy" id="231223"/>
    <lineage>
        <taxon>Eukaryota</taxon>
        <taxon>Metazoa</taxon>
        <taxon>Spiralia</taxon>
        <taxon>Lophotrochozoa</taxon>
        <taxon>Mollusca</taxon>
        <taxon>Gastropoda</taxon>
        <taxon>Heterobranchia</taxon>
        <taxon>Euthyneura</taxon>
        <taxon>Panpulmonata</taxon>
        <taxon>Sacoglossa</taxon>
        <taxon>Placobranchoidea</taxon>
        <taxon>Plakobranchidae</taxon>
        <taxon>Elysia</taxon>
    </lineage>
</organism>
<evidence type="ECO:0000256" key="1">
    <source>
        <dbReference type="SAM" id="MobiDB-lite"/>
    </source>
</evidence>
<dbReference type="AlphaFoldDB" id="A0AAE0XQB5"/>
<comment type="caution">
    <text evidence="2">The sequence shown here is derived from an EMBL/GenBank/DDBJ whole genome shotgun (WGS) entry which is preliminary data.</text>
</comment>
<feature type="compositionally biased region" description="Polar residues" evidence="1">
    <location>
        <begin position="59"/>
        <end position="86"/>
    </location>
</feature>
<dbReference type="Proteomes" id="UP001283361">
    <property type="component" value="Unassembled WGS sequence"/>
</dbReference>
<name>A0AAE0XQB5_9GAST</name>
<dbReference type="EMBL" id="JAWDGP010007852">
    <property type="protein sequence ID" value="KAK3702722.1"/>
    <property type="molecule type" value="Genomic_DNA"/>
</dbReference>
<evidence type="ECO:0000313" key="2">
    <source>
        <dbReference type="EMBL" id="KAK3702722.1"/>
    </source>
</evidence>
<proteinExistence type="predicted"/>
<reference evidence="2" key="1">
    <citation type="journal article" date="2023" name="G3 (Bethesda)">
        <title>A reference genome for the long-term kleptoplast-retaining sea slug Elysia crispata morphotype clarki.</title>
        <authorList>
            <person name="Eastman K.E."/>
            <person name="Pendleton A.L."/>
            <person name="Shaikh M.A."/>
            <person name="Suttiyut T."/>
            <person name="Ogas R."/>
            <person name="Tomko P."/>
            <person name="Gavelis G."/>
            <person name="Widhalm J.R."/>
            <person name="Wisecaver J.H."/>
        </authorList>
    </citation>
    <scope>NUCLEOTIDE SEQUENCE</scope>
    <source>
        <strain evidence="2">ECLA1</strain>
    </source>
</reference>
<gene>
    <name evidence="2" type="ORF">RRG08_042708</name>
</gene>
<keyword evidence="3" id="KW-1185">Reference proteome</keyword>